<dbReference type="KEGG" id="cic:CICLE_v10029982mg"/>
<evidence type="ECO:0000313" key="2">
    <source>
        <dbReference type="Proteomes" id="UP000030687"/>
    </source>
</evidence>
<name>V4SF65_CITCL</name>
<dbReference type="Gramene" id="ESR37495">
    <property type="protein sequence ID" value="ESR37495"/>
    <property type="gene ID" value="CICLE_v10029982mg"/>
</dbReference>
<dbReference type="InterPro" id="IPR029058">
    <property type="entry name" value="AB_hydrolase_fold"/>
</dbReference>
<keyword evidence="2" id="KW-1185">Reference proteome</keyword>
<gene>
    <name evidence="1" type="ORF">CICLE_v10029982mg</name>
</gene>
<dbReference type="STRING" id="85681.V4SF65"/>
<evidence type="ECO:0000313" key="1">
    <source>
        <dbReference type="EMBL" id="ESR37495.1"/>
    </source>
</evidence>
<dbReference type="PANTHER" id="PTHR45763">
    <property type="entry name" value="HYDROLASE, ALPHA/BETA FOLD FAMILY PROTEIN, EXPRESSED-RELATED"/>
    <property type="match status" value="1"/>
</dbReference>
<dbReference type="Proteomes" id="UP000030687">
    <property type="component" value="Unassembled WGS sequence"/>
</dbReference>
<dbReference type="AlphaFoldDB" id="V4SF65"/>
<dbReference type="InParanoid" id="V4SF65"/>
<organism evidence="1 2">
    <name type="scientific">Citrus clementina</name>
    <name type="common">Clementine</name>
    <name type="synonym">Citrus deliciosa x Citrus sinensis</name>
    <dbReference type="NCBI Taxonomy" id="85681"/>
    <lineage>
        <taxon>Eukaryota</taxon>
        <taxon>Viridiplantae</taxon>
        <taxon>Streptophyta</taxon>
        <taxon>Embryophyta</taxon>
        <taxon>Tracheophyta</taxon>
        <taxon>Spermatophyta</taxon>
        <taxon>Magnoliopsida</taxon>
        <taxon>eudicotyledons</taxon>
        <taxon>Gunneridae</taxon>
        <taxon>Pentapetalae</taxon>
        <taxon>rosids</taxon>
        <taxon>malvids</taxon>
        <taxon>Sapindales</taxon>
        <taxon>Rutaceae</taxon>
        <taxon>Aurantioideae</taxon>
        <taxon>Citrus</taxon>
    </lineage>
</organism>
<dbReference type="EMBL" id="KI536978">
    <property type="protein sequence ID" value="ESR37495.1"/>
    <property type="molecule type" value="Genomic_DNA"/>
</dbReference>
<dbReference type="Gene3D" id="3.40.50.1820">
    <property type="entry name" value="alpha/beta hydrolase"/>
    <property type="match status" value="1"/>
</dbReference>
<reference evidence="1 2" key="1">
    <citation type="submission" date="2013-10" db="EMBL/GenBank/DDBJ databases">
        <authorList>
            <consortium name="International Citrus Genome Consortium"/>
            <person name="Jenkins J."/>
            <person name="Schmutz J."/>
            <person name="Prochnik S."/>
            <person name="Rokhsar D."/>
            <person name="Gmitter F."/>
            <person name="Ollitrault P."/>
            <person name="Machado M."/>
            <person name="Talon M."/>
            <person name="Wincker P."/>
            <person name="Jaillon O."/>
            <person name="Morgante M."/>
        </authorList>
    </citation>
    <scope>NUCLEOTIDE SEQUENCE</scope>
    <source>
        <strain evidence="2">cv. Clemenules</strain>
    </source>
</reference>
<proteinExistence type="predicted"/>
<protein>
    <recommendedName>
        <fullName evidence="3">AB hydrolase-1 domain-containing protein</fullName>
    </recommendedName>
</protein>
<dbReference type="SUPFAM" id="SSF53474">
    <property type="entry name" value="alpha/beta-Hydrolases"/>
    <property type="match status" value="1"/>
</dbReference>
<accession>V4SF65</accession>
<dbReference type="PANTHER" id="PTHR45763:SF51">
    <property type="entry name" value="ALPHA_BETA-HYDROLASES SUPERFAMILY PROTEIN"/>
    <property type="match status" value="1"/>
</dbReference>
<sequence length="103" mass="11832">MNNYQTVIDMQDFMDELGVYVLTFDRTGYGESDPKPKRPVKIEAFDIQELANQLNLGHKFDVIGISILTYLFGLVSNAHHTGMLVPVFQFFVQSLMHFCFHIS</sequence>
<evidence type="ECO:0008006" key="3">
    <source>
        <dbReference type="Google" id="ProtNLM"/>
    </source>
</evidence>